<dbReference type="FunFam" id="3.40.50.1820:FF:000095">
    <property type="entry name" value="Triglyceride lipase-cholesterol esterase"/>
    <property type="match status" value="1"/>
</dbReference>
<dbReference type="AlphaFoldDB" id="A0A0C3JXX4"/>
<dbReference type="InterPro" id="IPR006693">
    <property type="entry name" value="AB_hydrolase_lipase"/>
</dbReference>
<feature type="compositionally biased region" description="Polar residues" evidence="8">
    <location>
        <begin position="388"/>
        <end position="413"/>
    </location>
</feature>
<dbReference type="OrthoDB" id="9974421at2759"/>
<dbReference type="SUPFAM" id="SSF53474">
    <property type="entry name" value="alpha/beta-Hydrolases"/>
    <property type="match status" value="1"/>
</dbReference>
<dbReference type="InterPro" id="IPR029058">
    <property type="entry name" value="AB_hydrolase_fold"/>
</dbReference>
<evidence type="ECO:0000256" key="5">
    <source>
        <dbReference type="ARBA" id="ARBA00022989"/>
    </source>
</evidence>
<evidence type="ECO:0000256" key="2">
    <source>
        <dbReference type="ARBA" id="ARBA00022692"/>
    </source>
</evidence>
<dbReference type="HOGENOM" id="CLU_010974_5_0_1"/>
<gene>
    <name evidence="10" type="ORF">M404DRAFT_455662</name>
</gene>
<dbReference type="STRING" id="870435.A0A0C3JXX4"/>
<evidence type="ECO:0000313" key="11">
    <source>
        <dbReference type="Proteomes" id="UP000054217"/>
    </source>
</evidence>
<keyword evidence="7" id="KW-0472">Membrane</keyword>
<dbReference type="EMBL" id="KN831945">
    <property type="protein sequence ID" value="KIO13988.1"/>
    <property type="molecule type" value="Genomic_DNA"/>
</dbReference>
<keyword evidence="5" id="KW-1133">Transmembrane helix</keyword>
<dbReference type="Pfam" id="PF04083">
    <property type="entry name" value="Abhydro_lipase"/>
    <property type="match status" value="1"/>
</dbReference>
<dbReference type="Gene3D" id="3.40.50.1820">
    <property type="entry name" value="alpha/beta hydrolase"/>
    <property type="match status" value="2"/>
</dbReference>
<reference evidence="11" key="2">
    <citation type="submission" date="2015-01" db="EMBL/GenBank/DDBJ databases">
        <title>Evolutionary Origins and Diversification of the Mycorrhizal Mutualists.</title>
        <authorList>
            <consortium name="DOE Joint Genome Institute"/>
            <consortium name="Mycorrhizal Genomics Consortium"/>
            <person name="Kohler A."/>
            <person name="Kuo A."/>
            <person name="Nagy L.G."/>
            <person name="Floudas D."/>
            <person name="Copeland A."/>
            <person name="Barry K.W."/>
            <person name="Cichocki N."/>
            <person name="Veneault-Fourrey C."/>
            <person name="LaButti K."/>
            <person name="Lindquist E.A."/>
            <person name="Lipzen A."/>
            <person name="Lundell T."/>
            <person name="Morin E."/>
            <person name="Murat C."/>
            <person name="Riley R."/>
            <person name="Ohm R."/>
            <person name="Sun H."/>
            <person name="Tunlid A."/>
            <person name="Henrissat B."/>
            <person name="Grigoriev I.V."/>
            <person name="Hibbett D.S."/>
            <person name="Martin F."/>
        </authorList>
    </citation>
    <scope>NUCLEOTIDE SEQUENCE [LARGE SCALE GENOMIC DNA]</scope>
    <source>
        <strain evidence="11">Marx 270</strain>
    </source>
</reference>
<protein>
    <recommendedName>
        <fullName evidence="9">Partial AB-hydrolase lipase domain-containing protein</fullName>
    </recommendedName>
</protein>
<evidence type="ECO:0000256" key="4">
    <source>
        <dbReference type="ARBA" id="ARBA00022963"/>
    </source>
</evidence>
<evidence type="ECO:0000256" key="8">
    <source>
        <dbReference type="SAM" id="MobiDB-lite"/>
    </source>
</evidence>
<dbReference type="Proteomes" id="UP000054217">
    <property type="component" value="Unassembled WGS sequence"/>
</dbReference>
<dbReference type="GO" id="GO:0016020">
    <property type="term" value="C:membrane"/>
    <property type="evidence" value="ECO:0007669"/>
    <property type="project" value="UniProtKB-SubCell"/>
</dbReference>
<evidence type="ECO:0000256" key="6">
    <source>
        <dbReference type="ARBA" id="ARBA00023098"/>
    </source>
</evidence>
<evidence type="ECO:0000259" key="9">
    <source>
        <dbReference type="Pfam" id="PF04083"/>
    </source>
</evidence>
<proteinExistence type="predicted"/>
<evidence type="ECO:0000313" key="10">
    <source>
        <dbReference type="EMBL" id="KIO13988.1"/>
    </source>
</evidence>
<reference evidence="10 11" key="1">
    <citation type="submission" date="2014-04" db="EMBL/GenBank/DDBJ databases">
        <authorList>
            <consortium name="DOE Joint Genome Institute"/>
            <person name="Kuo A."/>
            <person name="Kohler A."/>
            <person name="Costa M.D."/>
            <person name="Nagy L.G."/>
            <person name="Floudas D."/>
            <person name="Copeland A."/>
            <person name="Barry K.W."/>
            <person name="Cichocki N."/>
            <person name="Veneault-Fourrey C."/>
            <person name="LaButti K."/>
            <person name="Lindquist E.A."/>
            <person name="Lipzen A."/>
            <person name="Lundell T."/>
            <person name="Morin E."/>
            <person name="Murat C."/>
            <person name="Sun H."/>
            <person name="Tunlid A."/>
            <person name="Henrissat B."/>
            <person name="Grigoriev I.V."/>
            <person name="Hibbett D.S."/>
            <person name="Martin F."/>
            <person name="Nordberg H.P."/>
            <person name="Cantor M.N."/>
            <person name="Hua S.X."/>
        </authorList>
    </citation>
    <scope>NUCLEOTIDE SEQUENCE [LARGE SCALE GENOMIC DNA]</scope>
    <source>
        <strain evidence="10 11">Marx 270</strain>
    </source>
</reference>
<sequence length="559" mass="62376">MARVPVIGRLSPHEYIALVASVSILAFETLLRVIIVFLPKSVIDWGYGRSRILFHRFSTHAFPKSTEDRLPNDIREAKDFGELCALWGYTYEEHVVMTKDGYLLGVHRIPEIKGRMRTRPGTSTGKPVVYLHHGLLMNSEVWVCLTDEQRCLPFVLAEQGCFDVWMGNNRGNKYSKKSIHHSPNSHKFWDYSLDNFAWHDIPDTIEYILSITKAGSLSYIGFSQGTAQAFAALSIHPQLNEKVNVFIALAPAMSPAGLSQPIVDALMKASPTSMFLFFGRKAILSSVTTWQSILYPPIFTYVIDTALAFLFDWRSHNIAYSQKLAAYAHLYSYASVKSVVHWFQIMREATFQMYDDDIGSAWGVLHMHAYTQSRPSSVNKSRCKDDPNSNYPQPTSLSLTTGPSNSPTSTLSPIDSPKVISSAHSPPTGGGPAYHHPPSHARARSYRPVRFPTRNITTPIVLLHGTADSLVDIDTMLRELPNHSTTAISLDGYEHLDVIWGQNIHVDVFPEVLNALRTWCEGGGSGSGIRRYDSKQGMDGGLSRVFQEAEKASIRADEG</sequence>
<organism evidence="10 11">
    <name type="scientific">Pisolithus tinctorius Marx 270</name>
    <dbReference type="NCBI Taxonomy" id="870435"/>
    <lineage>
        <taxon>Eukaryota</taxon>
        <taxon>Fungi</taxon>
        <taxon>Dikarya</taxon>
        <taxon>Basidiomycota</taxon>
        <taxon>Agaricomycotina</taxon>
        <taxon>Agaricomycetes</taxon>
        <taxon>Agaricomycetidae</taxon>
        <taxon>Boletales</taxon>
        <taxon>Sclerodermatineae</taxon>
        <taxon>Pisolithaceae</taxon>
        <taxon>Pisolithus</taxon>
    </lineage>
</organism>
<keyword evidence="3" id="KW-0378">Hydrolase</keyword>
<feature type="domain" description="Partial AB-hydrolase lipase" evidence="9">
    <location>
        <begin position="82"/>
        <end position="144"/>
    </location>
</feature>
<dbReference type="FunCoup" id="A0A0C3JXX4">
    <property type="interactions" value="26"/>
</dbReference>
<dbReference type="PANTHER" id="PTHR11005">
    <property type="entry name" value="LYSOSOMAL ACID LIPASE-RELATED"/>
    <property type="match status" value="1"/>
</dbReference>
<feature type="region of interest" description="Disordered" evidence="8">
    <location>
        <begin position="376"/>
        <end position="443"/>
    </location>
</feature>
<name>A0A0C3JXX4_PISTI</name>
<keyword evidence="6" id="KW-0443">Lipid metabolism</keyword>
<dbReference type="InParanoid" id="A0A0C3JXX4"/>
<keyword evidence="2" id="KW-0812">Transmembrane</keyword>
<keyword evidence="4" id="KW-0442">Lipid degradation</keyword>
<evidence type="ECO:0000256" key="7">
    <source>
        <dbReference type="ARBA" id="ARBA00023136"/>
    </source>
</evidence>
<evidence type="ECO:0000256" key="3">
    <source>
        <dbReference type="ARBA" id="ARBA00022801"/>
    </source>
</evidence>
<dbReference type="GO" id="GO:0016787">
    <property type="term" value="F:hydrolase activity"/>
    <property type="evidence" value="ECO:0007669"/>
    <property type="project" value="UniProtKB-KW"/>
</dbReference>
<dbReference type="GO" id="GO:0016042">
    <property type="term" value="P:lipid catabolic process"/>
    <property type="evidence" value="ECO:0007669"/>
    <property type="project" value="UniProtKB-KW"/>
</dbReference>
<comment type="subcellular location">
    <subcellularLocation>
        <location evidence="1">Membrane</location>
        <topology evidence="1">Single-pass membrane protein</topology>
    </subcellularLocation>
</comment>
<keyword evidence="11" id="KW-1185">Reference proteome</keyword>
<accession>A0A0C3JXX4</accession>
<evidence type="ECO:0000256" key="1">
    <source>
        <dbReference type="ARBA" id="ARBA00004167"/>
    </source>
</evidence>